<dbReference type="GO" id="GO:0005634">
    <property type="term" value="C:nucleus"/>
    <property type="evidence" value="ECO:0007669"/>
    <property type="project" value="InterPro"/>
</dbReference>
<feature type="compositionally biased region" description="Basic and acidic residues" evidence="2">
    <location>
        <begin position="641"/>
        <end position="663"/>
    </location>
</feature>
<dbReference type="GO" id="GO:0035361">
    <property type="term" value="C:Cul8-RING ubiquitin ligase complex"/>
    <property type="evidence" value="ECO:0007669"/>
    <property type="project" value="TreeGrafter"/>
</dbReference>
<feature type="compositionally biased region" description="Acidic residues" evidence="2">
    <location>
        <begin position="470"/>
        <end position="481"/>
    </location>
</feature>
<evidence type="ECO:0000313" key="4">
    <source>
        <dbReference type="Proteomes" id="UP000073492"/>
    </source>
</evidence>
<feature type="compositionally biased region" description="Low complexity" evidence="2">
    <location>
        <begin position="190"/>
        <end position="204"/>
    </location>
</feature>
<dbReference type="GO" id="GO:0000724">
    <property type="term" value="P:double-strand break repair via homologous recombination"/>
    <property type="evidence" value="ECO:0007669"/>
    <property type="project" value="TreeGrafter"/>
</dbReference>
<feature type="region of interest" description="Disordered" evidence="2">
    <location>
        <begin position="292"/>
        <end position="325"/>
    </location>
</feature>
<dbReference type="PANTHER" id="PTHR28122">
    <property type="entry name" value="E3 UBIQUITIN-PROTEIN LIGASE SUBSTRATE RECEPTOR MMS22"/>
    <property type="match status" value="1"/>
</dbReference>
<feature type="region of interest" description="Disordered" evidence="2">
    <location>
        <begin position="358"/>
        <end position="481"/>
    </location>
</feature>
<feature type="region of interest" description="Disordered" evidence="2">
    <location>
        <begin position="508"/>
        <end position="567"/>
    </location>
</feature>
<gene>
    <name evidence="3" type="ORF">AC579_9559</name>
</gene>
<feature type="compositionally biased region" description="Basic and acidic residues" evidence="2">
    <location>
        <begin position="764"/>
        <end position="783"/>
    </location>
</feature>
<keyword evidence="1" id="KW-0175">Coiled coil</keyword>
<evidence type="ECO:0000313" key="3">
    <source>
        <dbReference type="EMBL" id="KXT14505.1"/>
    </source>
</evidence>
<feature type="compositionally biased region" description="Polar residues" evidence="2">
    <location>
        <begin position="86"/>
        <end position="97"/>
    </location>
</feature>
<protein>
    <submittedName>
        <fullName evidence="3">Uncharacterized protein</fullName>
    </submittedName>
</protein>
<feature type="region of interest" description="Disordered" evidence="2">
    <location>
        <begin position="634"/>
        <end position="675"/>
    </location>
</feature>
<accession>A0A139IIP4</accession>
<feature type="region of interest" description="Disordered" evidence="2">
    <location>
        <begin position="1"/>
        <end position="65"/>
    </location>
</feature>
<sequence>MKRWQDRGEVADSDEEEFELSIESSAETPPRKRPRLDQVSGITGITPERCSPPSNPGAETDDEDEIAWLPAKVAVATTYGRKGKPVSTNATASSSHPRSVERYDGDKLVPVIPAPPDKTTLEAVRNTATLPTNGWLEGNTDLEDIKPSLSIDSPLPDPPPASGADSNDEDELPDVSHIFAAKCQDNRYASRSRASRSLADRSVSPATEFQFPNRPVTSPSESGQAALFATVGEEVVGVTLDDLAAVHDDAASARRSLRARKDIQLHPYLLEKAKYQRQFMERGLKPVRLVQSETQRENDGTPSDLSSSQATLPSSNPAVSDLGAASERTRVQPMSIHRSIASPHKAQHLPVELHQQLKRRKLHHQGPSANSSLDTPVPEPVFDPFSIPPSPAKTSSTQSSAEEESRHMRRSSPSFKFPPGFTPQPLPTPVISSDARRVTADELSDSEPLPRTTRQNHLVRLDRTPVTSSLEDDSEVESEAELEAQRLQRERRRIKGVLPASWLKIDMRQQQRQRPDDLALRSTKLRSSTLSPENAEPRKGVARRVSGRLPGDSVAGRALTESDGAESDNSVEMIDVVPKNAGVSPDRQRFSLAPGSIVNDDLMENDFVDPMLAGPSRRTKQTTRKSSCQPRITTALRHGARRDNEFSEERSRGAEPATERVQTERTSSLPFKRRPYPGKDSSVYLSIVDAPRSPRTRDAQLPQFIRLALRQSHGSQNKGRHGPHDKVVRLTTSDDTAEADSILQAWRQGMLLPRHEPIFISDQELGRSKENPNHCEPLGERSHNSQGFEPSSTNETTAGKPHALPKPARYSVRRTRYKQTRLPHAPKSAKAPIHNQSRTRREASQGQLREKSSSRRYTHTLRSVQLETPQHDFDFHHREEAFERRMQCLTENVALPQRHARSSEFQIARYLYGNDQQDRIWTGTDQTGPSITAAEQHQTTMALPRRQRKSRPQRLNAEAREYRQPNELTEIDATNNDEQDAIDISGPVLHGFGPFGSRYPVDFNIEPLPLGLFFQADTVIGSGELAEALELSNQDLDHPRSQSHYGSADQGCGWGVWNEDVAADFSRVTVEATKALQRLEPTSASADVKRVCEFVNQNVNTSLRSVVQYCSRCVYFADAVDRQHYAESLCRLVNDVSDIVEEYETDFSISLETSNKTRQYIVILAVLAKQVTNHPTVSKGTKDRASDVLSNTASSLSKHCIADQFEQLRKDYESCRSTAWLEEGIPGSAWALSSLVILINSLQALGSDANFWFVISAAFDSNIQECSAVHDLERQWHSLFTILPALDIDSRGVPQHSARCRSSEAWTIPKACILRTFELYGMSSRIRGFTVNDYIRTLLSRCCRLVDKWHWWRSEPILNTIFDFFSSRSLGFLHNEESRGPLKFLQELRSQPSLEVLPSDRSFHIFLKLLITSFLQMRDNHVYDGRKIAGLAWRFIPSHGRTYNKDVDLKQSDLDALQNHHDLLVALYYALPRVHRPKADLVRDLVDHTKSHRKACDVNVRAWANLTAFQAYISEPLDTMQPLSEWFQALVRAAVNQYRLAKSEAEHEFEEARQEGSIPDEMRLQAVIASNQRPIAATLVDALAGLKRALQSAREVSSVRYLVQTTQFWTVLDLFDPSQRRLLNAMLGAVQVMDTALEMDEKLSPTKEDQNLSEDSQDFGDSSALQEFAVHDTTTPSSLLDTVADTLVMPVGQFVSNVFGADSAPDESLLQRVISVWVSIANRLVKSSTKDWKAFLDDYSTRSWAQMRDTAQWRKYTPYFMARVVRQPTFPGDESVVQKVLNAWILSLVEREASLKFQHTLTAALLNYCKDERLLQNLPFVEDRAGQINITLSELRQRRLALLSSLLSNMRESLVEAHSNHNRSIVESRSIYAAVLRQLMQAMKQNYQELHMEEESEVADATAQGSYIEFVQHVVSLLQQHTSDICKVDPFFTDSNAFPLPVRDPTYVVGKLKRYSPRLDEAKSRKELAVFMQTVSERAAADGQQQYLAEQLFEAMKATPEGNLSTAPSLRHVLLTSMFPAYINTTFATTCGWVLAIPILEACKQVVIDLIYKVELGNDHSVLVATESVTAVLHSINGQCQTALAHTRLSEIAKVMHVLAIMFDVCSSVLQLASVVQHATPHGRDLLQLLRALHRQARSMEQVLDGAVGTEHLAYATGGPSPWPDTEEFVRKQIYESLNNWQDAGGRYFLRRGNLLKEVVVRLGHDDEERTSLRQSIRNFRARYGVIFAPRQRKSQIACEDRDHQEPTSEGVEIVFMIGMVCLVNIEK</sequence>
<feature type="coiled-coil region" evidence="1">
    <location>
        <begin position="1873"/>
        <end position="1904"/>
    </location>
</feature>
<evidence type="ECO:0000256" key="1">
    <source>
        <dbReference type="SAM" id="Coils"/>
    </source>
</evidence>
<feature type="compositionally biased region" description="Basic residues" evidence="2">
    <location>
        <begin position="811"/>
        <end position="821"/>
    </location>
</feature>
<dbReference type="Pfam" id="PF09462">
    <property type="entry name" value="Mus7"/>
    <property type="match status" value="1"/>
</dbReference>
<name>A0A139IIP4_9PEZI</name>
<feature type="compositionally biased region" description="Polar residues" evidence="2">
    <location>
        <begin position="784"/>
        <end position="797"/>
    </location>
</feature>
<dbReference type="OrthoDB" id="2386201at2759"/>
<dbReference type="GO" id="GO:0031297">
    <property type="term" value="P:replication fork processing"/>
    <property type="evidence" value="ECO:0007669"/>
    <property type="project" value="InterPro"/>
</dbReference>
<feature type="compositionally biased region" description="Acidic residues" evidence="2">
    <location>
        <begin position="11"/>
        <end position="20"/>
    </location>
</feature>
<feature type="region of interest" description="Disordered" evidence="2">
    <location>
        <begin position="762"/>
        <end position="862"/>
    </location>
</feature>
<proteinExistence type="predicted"/>
<dbReference type="EMBL" id="LFZO01000080">
    <property type="protein sequence ID" value="KXT14505.1"/>
    <property type="molecule type" value="Genomic_DNA"/>
</dbReference>
<feature type="compositionally biased region" description="Basic and acidic residues" evidence="2">
    <location>
        <begin position="1"/>
        <end position="10"/>
    </location>
</feature>
<dbReference type="Proteomes" id="UP000073492">
    <property type="component" value="Unassembled WGS sequence"/>
</dbReference>
<dbReference type="STRING" id="113226.A0A139IIP4"/>
<feature type="region of interest" description="Disordered" evidence="2">
    <location>
        <begin position="190"/>
        <end position="221"/>
    </location>
</feature>
<feature type="region of interest" description="Disordered" evidence="2">
    <location>
        <begin position="131"/>
        <end position="171"/>
    </location>
</feature>
<dbReference type="InterPro" id="IPR019021">
    <property type="entry name" value="Mms22"/>
</dbReference>
<feature type="compositionally biased region" description="Basic and acidic residues" evidence="2">
    <location>
        <begin position="98"/>
        <end position="107"/>
    </location>
</feature>
<dbReference type="PANTHER" id="PTHR28122:SF1">
    <property type="entry name" value="E3 UBIQUITIN-PROTEIN LIGASE SUBSTRATE RECEPTOR MMS22"/>
    <property type="match status" value="1"/>
</dbReference>
<comment type="caution">
    <text evidence="3">The sequence shown here is derived from an EMBL/GenBank/DDBJ whole genome shotgun (WGS) entry which is preliminary data.</text>
</comment>
<organism evidence="3 4">
    <name type="scientific">Pseudocercospora musae</name>
    <dbReference type="NCBI Taxonomy" id="113226"/>
    <lineage>
        <taxon>Eukaryota</taxon>
        <taxon>Fungi</taxon>
        <taxon>Dikarya</taxon>
        <taxon>Ascomycota</taxon>
        <taxon>Pezizomycotina</taxon>
        <taxon>Dothideomycetes</taxon>
        <taxon>Dothideomycetidae</taxon>
        <taxon>Mycosphaerellales</taxon>
        <taxon>Mycosphaerellaceae</taxon>
        <taxon>Pseudocercospora</taxon>
    </lineage>
</organism>
<feature type="compositionally biased region" description="Low complexity" evidence="2">
    <location>
        <begin position="520"/>
        <end position="531"/>
    </location>
</feature>
<reference evidence="3 4" key="1">
    <citation type="submission" date="2015-07" db="EMBL/GenBank/DDBJ databases">
        <title>Comparative genomics of the Sigatoka disease complex on banana suggests a link between parallel evolutionary changes in Pseudocercospora fijiensis and Pseudocercospora eumusae and increased virulence on the banana host.</title>
        <authorList>
            <person name="Chang T.-C."/>
            <person name="Salvucci A."/>
            <person name="Crous P.W."/>
            <person name="Stergiopoulos I."/>
        </authorList>
    </citation>
    <scope>NUCLEOTIDE SEQUENCE [LARGE SCALE GENOMIC DNA]</scope>
    <source>
        <strain evidence="3 4">CBS 116634</strain>
    </source>
</reference>
<feature type="compositionally biased region" description="Basic and acidic residues" evidence="2">
    <location>
        <begin position="839"/>
        <end position="853"/>
    </location>
</feature>
<feature type="compositionally biased region" description="Basic and acidic residues" evidence="2">
    <location>
        <begin position="508"/>
        <end position="519"/>
    </location>
</feature>
<feature type="compositionally biased region" description="Polar residues" evidence="2">
    <location>
        <begin position="300"/>
        <end position="318"/>
    </location>
</feature>
<feature type="region of interest" description="Disordered" evidence="2">
    <location>
        <begin position="77"/>
        <end position="117"/>
    </location>
</feature>
<feature type="compositionally biased region" description="Pro residues" evidence="2">
    <location>
        <begin position="377"/>
        <end position="391"/>
    </location>
</feature>
<evidence type="ECO:0000256" key="2">
    <source>
        <dbReference type="SAM" id="MobiDB-lite"/>
    </source>
</evidence>
<keyword evidence="4" id="KW-1185">Reference proteome</keyword>